<dbReference type="Gene3D" id="1.25.10.10">
    <property type="entry name" value="Leucine-rich Repeat Variant"/>
    <property type="match status" value="1"/>
</dbReference>
<dbReference type="Proteomes" id="UP001497522">
    <property type="component" value="Chromosome 8"/>
</dbReference>
<dbReference type="InterPro" id="IPR039717">
    <property type="entry name" value="Hgh1"/>
</dbReference>
<reference evidence="5" key="1">
    <citation type="submission" date="2024-03" db="EMBL/GenBank/DDBJ databases">
        <authorList>
            <consortium name="ELIXIR-Norway"/>
            <consortium name="Elixir Norway"/>
        </authorList>
    </citation>
    <scope>NUCLEOTIDE SEQUENCE</scope>
</reference>
<dbReference type="InterPro" id="IPR007206">
    <property type="entry name" value="Protein_HGH1_C"/>
</dbReference>
<dbReference type="InterPro" id="IPR011989">
    <property type="entry name" value="ARM-like"/>
</dbReference>
<dbReference type="Pfam" id="PF04063">
    <property type="entry name" value="DUF383"/>
    <property type="match status" value="1"/>
</dbReference>
<dbReference type="PANTHER" id="PTHR13387:SF9">
    <property type="entry name" value="PROTEIN HGH1 HOMOLOG"/>
    <property type="match status" value="1"/>
</dbReference>
<protein>
    <recommendedName>
        <fullName evidence="2">Protein HGH1 homolog</fullName>
    </recommendedName>
</protein>
<evidence type="ECO:0000256" key="2">
    <source>
        <dbReference type="ARBA" id="ARBA00014076"/>
    </source>
</evidence>
<accession>A0ABP1BZ35</accession>
<comment type="similarity">
    <text evidence="1">Belongs to the HGH1 family.</text>
</comment>
<dbReference type="PANTHER" id="PTHR13387">
    <property type="entry name" value="PROTEIN HGH1 HOMOLOG"/>
    <property type="match status" value="1"/>
</dbReference>
<evidence type="ECO:0000313" key="5">
    <source>
        <dbReference type="EMBL" id="CAK9881751.1"/>
    </source>
</evidence>
<dbReference type="InterPro" id="IPR007205">
    <property type="entry name" value="Protein_HGH1_N"/>
</dbReference>
<dbReference type="EMBL" id="OZ023709">
    <property type="protein sequence ID" value="CAK9881751.1"/>
    <property type="molecule type" value="Genomic_DNA"/>
</dbReference>
<dbReference type="SUPFAM" id="SSF48371">
    <property type="entry name" value="ARM repeat"/>
    <property type="match status" value="1"/>
</dbReference>
<evidence type="ECO:0000259" key="3">
    <source>
        <dbReference type="Pfam" id="PF04063"/>
    </source>
</evidence>
<organism evidence="5 6">
    <name type="scientific">Sphagnum jensenii</name>
    <dbReference type="NCBI Taxonomy" id="128206"/>
    <lineage>
        <taxon>Eukaryota</taxon>
        <taxon>Viridiplantae</taxon>
        <taxon>Streptophyta</taxon>
        <taxon>Embryophyta</taxon>
        <taxon>Bryophyta</taxon>
        <taxon>Sphagnophytina</taxon>
        <taxon>Sphagnopsida</taxon>
        <taxon>Sphagnales</taxon>
        <taxon>Sphagnaceae</taxon>
        <taxon>Sphagnum</taxon>
    </lineage>
</organism>
<evidence type="ECO:0000256" key="1">
    <source>
        <dbReference type="ARBA" id="ARBA00006712"/>
    </source>
</evidence>
<proteinExistence type="inferred from homology"/>
<evidence type="ECO:0000259" key="4">
    <source>
        <dbReference type="Pfam" id="PF04064"/>
    </source>
</evidence>
<dbReference type="InterPro" id="IPR016024">
    <property type="entry name" value="ARM-type_fold"/>
</dbReference>
<feature type="domain" description="Protein HGH1 C-terminal" evidence="4">
    <location>
        <begin position="277"/>
        <end position="327"/>
    </location>
</feature>
<name>A0ABP1BZ35_9BRYO</name>
<sequence length="340" mass="37021">MASNSDLEDLVNFLKSPSPQLRKAAVDIVQGLTGSQDGIHNLSPRAHDFFPPLLHLLGDKQEVAQLAAEALVNLSSDWKLSQGLVAAGAVEKVMGVLGKPGYGCNKLLVMLLVNITQLESGAEHLLQEGDEKVTGLHVSRLVRFFVRSSGSNEVDEYEHVGAILVNITRLETGRKLLLNASKGLFRQILPQIDSRSVVRRQGVAGAVRNCCFEAETELPSLLLASQFLWPALLLPLAGKRAYNKEDTSKMPLELATPLSYEREPEMDPKVRVEAAEAIYLIALQEGGRRALWAVNGPRILQVGYEDEEDPKVMEAYERVGALLVEGSGVQGAETQGSPEP</sequence>
<dbReference type="Pfam" id="PF04064">
    <property type="entry name" value="DUF384"/>
    <property type="match status" value="1"/>
</dbReference>
<gene>
    <name evidence="5" type="ORF">CSSPJE1EN2_LOCUS23107</name>
</gene>
<keyword evidence="6" id="KW-1185">Reference proteome</keyword>
<evidence type="ECO:0000313" key="6">
    <source>
        <dbReference type="Proteomes" id="UP001497522"/>
    </source>
</evidence>
<feature type="domain" description="Protein HGH1 N-terminal" evidence="3">
    <location>
        <begin position="104"/>
        <end position="271"/>
    </location>
</feature>